<dbReference type="EMBL" id="CP030050">
    <property type="protein sequence ID" value="QOZ65453.1"/>
    <property type="molecule type" value="Genomic_DNA"/>
</dbReference>
<evidence type="ECO:0000313" key="1">
    <source>
        <dbReference type="EMBL" id="QOZ65453.1"/>
    </source>
</evidence>
<proteinExistence type="predicted"/>
<evidence type="ECO:0000313" key="2">
    <source>
        <dbReference type="Proteomes" id="UP000594015"/>
    </source>
</evidence>
<dbReference type="Proteomes" id="UP000594015">
    <property type="component" value="Chromosome"/>
</dbReference>
<gene>
    <name evidence="1" type="ORF">WN72_02530</name>
</gene>
<accession>A0AAE7TEA5</accession>
<sequence>MRTECAAAASTGAVLFSFILRRPLEAVVSKDEARAQAVQDAICDRPPPQGGRDRREQFFWLDSFDFNASRF</sequence>
<dbReference type="AlphaFoldDB" id="A0AAE7TEA5"/>
<dbReference type="KEGG" id="barh:WN72_02530"/>
<organism evidence="1 2">
    <name type="scientific">Bradyrhizobium arachidis</name>
    <dbReference type="NCBI Taxonomy" id="858423"/>
    <lineage>
        <taxon>Bacteria</taxon>
        <taxon>Pseudomonadati</taxon>
        <taxon>Pseudomonadota</taxon>
        <taxon>Alphaproteobacteria</taxon>
        <taxon>Hyphomicrobiales</taxon>
        <taxon>Nitrobacteraceae</taxon>
        <taxon>Bradyrhizobium</taxon>
    </lineage>
</organism>
<protein>
    <submittedName>
        <fullName evidence="1">Uncharacterized protein</fullName>
    </submittedName>
</protein>
<name>A0AAE7TEA5_9BRAD</name>
<reference evidence="1 2" key="1">
    <citation type="submission" date="2018-06" db="EMBL/GenBank/DDBJ databases">
        <title>Comparative genomics of Bradyrhizobium nodulating Arachidis hypogaea.</title>
        <authorList>
            <person name="Li Y."/>
        </authorList>
    </citation>
    <scope>NUCLEOTIDE SEQUENCE [LARGE SCALE GENOMIC DNA]</scope>
    <source>
        <strain evidence="1 2">CCBAU 051107</strain>
    </source>
</reference>